<name>A0ABV8EY67_9ACTN</name>
<dbReference type="InterPro" id="IPR009430">
    <property type="entry name" value="GvpL/GvpF"/>
</dbReference>
<evidence type="ECO:0000313" key="5">
    <source>
        <dbReference type="Proteomes" id="UP001595698"/>
    </source>
</evidence>
<dbReference type="RefSeq" id="WP_362911167.1">
    <property type="nucleotide sequence ID" value="NZ_JBHSBC010000005.1"/>
</dbReference>
<organism evidence="4 5">
    <name type="scientific">Streptosporangium jomthongense</name>
    <dbReference type="NCBI Taxonomy" id="1193683"/>
    <lineage>
        <taxon>Bacteria</taxon>
        <taxon>Bacillati</taxon>
        <taxon>Actinomycetota</taxon>
        <taxon>Actinomycetes</taxon>
        <taxon>Streptosporangiales</taxon>
        <taxon>Streptosporangiaceae</taxon>
        <taxon>Streptosporangium</taxon>
    </lineage>
</organism>
<evidence type="ECO:0000256" key="2">
    <source>
        <dbReference type="ARBA" id="ARBA00035108"/>
    </source>
</evidence>
<gene>
    <name evidence="4" type="ORF">ACFOYY_07640</name>
</gene>
<evidence type="ECO:0000313" key="4">
    <source>
        <dbReference type="EMBL" id="MFC3979987.1"/>
    </source>
</evidence>
<dbReference type="EMBL" id="JBHSBC010000005">
    <property type="protein sequence ID" value="MFC3979987.1"/>
    <property type="molecule type" value="Genomic_DNA"/>
</dbReference>
<reference evidence="5" key="1">
    <citation type="journal article" date="2019" name="Int. J. Syst. Evol. Microbiol.">
        <title>The Global Catalogue of Microorganisms (GCM) 10K type strain sequencing project: providing services to taxonomists for standard genome sequencing and annotation.</title>
        <authorList>
            <consortium name="The Broad Institute Genomics Platform"/>
            <consortium name="The Broad Institute Genome Sequencing Center for Infectious Disease"/>
            <person name="Wu L."/>
            <person name="Ma J."/>
        </authorList>
    </citation>
    <scope>NUCLEOTIDE SEQUENCE [LARGE SCALE GENOMIC DNA]</scope>
    <source>
        <strain evidence="5">TBRC 7912</strain>
    </source>
</reference>
<dbReference type="PANTHER" id="PTHR36852">
    <property type="entry name" value="PROTEIN GVPL 2"/>
    <property type="match status" value="1"/>
</dbReference>
<evidence type="ECO:0000256" key="1">
    <source>
        <dbReference type="ARBA" id="ARBA00022987"/>
    </source>
</evidence>
<comment type="subcellular location">
    <subcellularLocation>
        <location evidence="2">Gas vesicle</location>
    </subcellularLocation>
</comment>
<keyword evidence="5" id="KW-1185">Reference proteome</keyword>
<dbReference type="PANTHER" id="PTHR36852:SF1">
    <property type="entry name" value="PROTEIN GVPL 2"/>
    <property type="match status" value="1"/>
</dbReference>
<dbReference type="Proteomes" id="UP001595698">
    <property type="component" value="Unassembled WGS sequence"/>
</dbReference>
<comment type="similarity">
    <text evidence="3">Belongs to the gas vesicle GvpF/GvpL family.</text>
</comment>
<proteinExistence type="inferred from homology"/>
<keyword evidence="1" id="KW-0304">Gas vesicle</keyword>
<protein>
    <submittedName>
        <fullName evidence="4">GvpL/GvpF family gas vesicle protein</fullName>
    </submittedName>
</protein>
<sequence length="271" mass="29205">MPRSTKETETAGTGEAVRQVGGGASYVYGIVPGDTEVDPDARGVGDPPGRIRLVRHGEIAALTSEIALDRPLGRPEDLFAHQRLLDEAAAEVPVLPLRFGAVLTDDGAVVDELLAPNHDAFRDALDDLEGRTEYIVRGRYVEPVVIGEVLAENAEASRLLDGIRGKPEDATWDARIRLGELLGEGVAARRDADTEEIVGALAPLSVAVAVREPTHEQDAVHAAFLIETDRSEEFERAVEEFGDRWADRVTVRLLGPLAPYDFVTTSQAGEG</sequence>
<comment type="caution">
    <text evidence="4">The sequence shown here is derived from an EMBL/GenBank/DDBJ whole genome shotgun (WGS) entry which is preliminary data.</text>
</comment>
<dbReference type="Pfam" id="PF06386">
    <property type="entry name" value="GvpL_GvpF"/>
    <property type="match status" value="1"/>
</dbReference>
<evidence type="ECO:0000256" key="3">
    <source>
        <dbReference type="ARBA" id="ARBA00035643"/>
    </source>
</evidence>
<accession>A0ABV8EY67</accession>